<dbReference type="GO" id="GO:0005525">
    <property type="term" value="F:GTP binding"/>
    <property type="evidence" value="ECO:0007669"/>
    <property type="project" value="UniProtKB-KW"/>
</dbReference>
<comment type="similarity">
    <text evidence="1">Belongs to the TRAFAC class OBG-HflX-like GTPase superfamily. OBG GTPase family.</text>
</comment>
<keyword evidence="3" id="KW-0342">GTP-binding</keyword>
<dbReference type="AlphaFoldDB" id="A0A813LII1"/>
<feature type="domain" description="OBG-type G" evidence="4">
    <location>
        <begin position="159"/>
        <end position="329"/>
    </location>
</feature>
<dbReference type="NCBIfam" id="TIGR00231">
    <property type="entry name" value="small_GTP"/>
    <property type="match status" value="1"/>
</dbReference>
<evidence type="ECO:0000256" key="1">
    <source>
        <dbReference type="ARBA" id="ARBA00007699"/>
    </source>
</evidence>
<feature type="domain" description="Obg" evidence="5">
    <location>
        <begin position="1"/>
        <end position="158"/>
    </location>
</feature>
<dbReference type="EMBL" id="CAJNNW010035415">
    <property type="protein sequence ID" value="CAE8727573.1"/>
    <property type="molecule type" value="Genomic_DNA"/>
</dbReference>
<dbReference type="GO" id="GO:0005739">
    <property type="term" value="C:mitochondrion"/>
    <property type="evidence" value="ECO:0007669"/>
    <property type="project" value="TreeGrafter"/>
</dbReference>
<dbReference type="PROSITE" id="PS00905">
    <property type="entry name" value="GTP1_OBG"/>
    <property type="match status" value="1"/>
</dbReference>
<dbReference type="Gene3D" id="2.70.210.12">
    <property type="entry name" value="GTP1/OBG domain"/>
    <property type="match status" value="1"/>
</dbReference>
<gene>
    <name evidence="6" type="ORF">PGLA2088_LOCUS44856</name>
</gene>
<name>A0A813LII1_POLGL</name>
<evidence type="ECO:0000256" key="3">
    <source>
        <dbReference type="ARBA" id="ARBA00023134"/>
    </source>
</evidence>
<keyword evidence="2" id="KW-0547">Nucleotide-binding</keyword>
<evidence type="ECO:0000313" key="7">
    <source>
        <dbReference type="Proteomes" id="UP000626109"/>
    </source>
</evidence>
<feature type="non-terminal residue" evidence="6">
    <location>
        <position position="1"/>
    </location>
</feature>
<organism evidence="6 7">
    <name type="scientific">Polarella glacialis</name>
    <name type="common">Dinoflagellate</name>
    <dbReference type="NCBI Taxonomy" id="89957"/>
    <lineage>
        <taxon>Eukaryota</taxon>
        <taxon>Sar</taxon>
        <taxon>Alveolata</taxon>
        <taxon>Dinophyceae</taxon>
        <taxon>Suessiales</taxon>
        <taxon>Suessiaceae</taxon>
        <taxon>Polarella</taxon>
    </lineage>
</organism>
<dbReference type="InterPro" id="IPR027417">
    <property type="entry name" value="P-loop_NTPase"/>
</dbReference>
<dbReference type="SUPFAM" id="SSF52540">
    <property type="entry name" value="P-loop containing nucleoside triphosphate hydrolases"/>
    <property type="match status" value="1"/>
</dbReference>
<dbReference type="Proteomes" id="UP000626109">
    <property type="component" value="Unassembled WGS sequence"/>
</dbReference>
<dbReference type="PRINTS" id="PR00326">
    <property type="entry name" value="GTP1OBG"/>
</dbReference>
<dbReference type="InterPro" id="IPR014100">
    <property type="entry name" value="GTP-bd_Obg/CgtA"/>
</dbReference>
<feature type="non-terminal residue" evidence="6">
    <location>
        <position position="388"/>
    </location>
</feature>
<dbReference type="SUPFAM" id="SSF82051">
    <property type="entry name" value="Obg GTP-binding protein N-terminal domain"/>
    <property type="match status" value="1"/>
</dbReference>
<evidence type="ECO:0000256" key="2">
    <source>
        <dbReference type="ARBA" id="ARBA00022741"/>
    </source>
</evidence>
<reference evidence="6" key="1">
    <citation type="submission" date="2021-02" db="EMBL/GenBank/DDBJ databases">
        <authorList>
            <person name="Dougan E. K."/>
            <person name="Rhodes N."/>
            <person name="Thang M."/>
            <person name="Chan C."/>
        </authorList>
    </citation>
    <scope>NUCLEOTIDE SEQUENCE</scope>
</reference>
<evidence type="ECO:0000259" key="5">
    <source>
        <dbReference type="PROSITE" id="PS51883"/>
    </source>
</evidence>
<dbReference type="InterPro" id="IPR006074">
    <property type="entry name" value="GTP1-OBG_CS"/>
</dbReference>
<accession>A0A813LII1</accession>
<evidence type="ECO:0000313" key="6">
    <source>
        <dbReference type="EMBL" id="CAE8727573.1"/>
    </source>
</evidence>
<dbReference type="Pfam" id="PF01926">
    <property type="entry name" value="MMR_HSR1"/>
    <property type="match status" value="1"/>
</dbReference>
<dbReference type="GO" id="GO:0003924">
    <property type="term" value="F:GTPase activity"/>
    <property type="evidence" value="ECO:0007669"/>
    <property type="project" value="InterPro"/>
</dbReference>
<proteinExistence type="inferred from homology"/>
<dbReference type="PANTHER" id="PTHR11702:SF44">
    <property type="entry name" value="GTP-BINDING PROTEIN OBGC, CHLOROPLASTIC"/>
    <property type="match status" value="1"/>
</dbReference>
<dbReference type="InterPro" id="IPR045086">
    <property type="entry name" value="OBG_GTPase"/>
</dbReference>
<dbReference type="PIRSF" id="PIRSF002401">
    <property type="entry name" value="GTP_bd_Obg/CgtA"/>
    <property type="match status" value="1"/>
</dbReference>
<dbReference type="GO" id="GO:0000287">
    <property type="term" value="F:magnesium ion binding"/>
    <property type="evidence" value="ECO:0007669"/>
    <property type="project" value="InterPro"/>
</dbReference>
<dbReference type="Gene3D" id="3.40.50.300">
    <property type="entry name" value="P-loop containing nucleotide triphosphate hydrolases"/>
    <property type="match status" value="1"/>
</dbReference>
<dbReference type="PROSITE" id="PS51710">
    <property type="entry name" value="G_OBG"/>
    <property type="match status" value="1"/>
</dbReference>
<dbReference type="InterPro" id="IPR006169">
    <property type="entry name" value="GTP1_OBG_dom"/>
</dbReference>
<dbReference type="PANTHER" id="PTHR11702">
    <property type="entry name" value="DEVELOPMENTALLY REGULATED GTP-BINDING PROTEIN-RELATED"/>
    <property type="match status" value="1"/>
</dbReference>
<dbReference type="InterPro" id="IPR006073">
    <property type="entry name" value="GTP-bd"/>
</dbReference>
<protein>
    <recommendedName>
        <fullName evidence="8">Obg family GTPase CgtA</fullName>
    </recommendedName>
</protein>
<comment type="caution">
    <text evidence="6">The sequence shown here is derived from an EMBL/GenBank/DDBJ whole genome shotgun (WGS) entry which is preliminary data.</text>
</comment>
<dbReference type="InterPro" id="IPR036726">
    <property type="entry name" value="GTP1_OBG_dom_sf"/>
</dbReference>
<evidence type="ECO:0000259" key="4">
    <source>
        <dbReference type="PROSITE" id="PS51710"/>
    </source>
</evidence>
<evidence type="ECO:0008006" key="8">
    <source>
        <dbReference type="Google" id="ProtNLM"/>
    </source>
</evidence>
<dbReference type="GO" id="GO:0042254">
    <property type="term" value="P:ribosome biogenesis"/>
    <property type="evidence" value="ECO:0007669"/>
    <property type="project" value="UniProtKB-UniRule"/>
</dbReference>
<dbReference type="InterPro" id="IPR005225">
    <property type="entry name" value="Small_GTP-bd"/>
</dbReference>
<dbReference type="Pfam" id="PF01018">
    <property type="entry name" value="GTP1_OBG"/>
    <property type="match status" value="2"/>
</dbReference>
<dbReference type="PROSITE" id="PS51883">
    <property type="entry name" value="OBG"/>
    <property type="match status" value="1"/>
</dbReference>
<dbReference type="CDD" id="cd01898">
    <property type="entry name" value="Obg"/>
    <property type="match status" value="1"/>
</dbReference>
<sequence>PLMGPCGGDGGHGGSVYLRCIEGAQTLNPLKDCVHWEAQNGRDGMGKDWHGVSGHDRYVNVPPGTVVYVRDIWLKGKEGGGRRHPATGVDILVTAEEISERHLVGEMTKPGQTMMVVRGGRGGKGNAAFKTHSNTAPWIAEVGEAGIGRWLEIELKMVADVGIVGVPNAGKSSLLSAVTEKQAKIAAYPFTTVVPNVGHWRKDVHGGMTLCDLPGLIQGASEGRGMGFQFLRHIERCRALIHVISGDSEDPVGDFELIQKELRDYSEEVAAMPQVVIVNKCDIPEVREILPELMEALRRRCGHSRVFDISVANRHNVDNLMEKVYKWYRGILRKDWAISGAPSDEAELIVDRRILTQFGVGVEEVARGKRVELDPELAKGRRRTSQYE</sequence>
<dbReference type="InterPro" id="IPR031167">
    <property type="entry name" value="G_OBG"/>
</dbReference>